<protein>
    <submittedName>
        <fullName evidence="1">Uncharacterized protein</fullName>
    </submittedName>
</protein>
<dbReference type="Proteomes" id="UP000677668">
    <property type="component" value="Chromosome 1"/>
</dbReference>
<evidence type="ECO:0000313" key="1">
    <source>
        <dbReference type="EMBL" id="QUV94368.1"/>
    </source>
</evidence>
<accession>A0ABX8B1N0</accession>
<proteinExistence type="predicted"/>
<dbReference type="EMBL" id="CP072642">
    <property type="protein sequence ID" value="QUV94368.1"/>
    <property type="molecule type" value="Genomic_DNA"/>
</dbReference>
<keyword evidence="2" id="KW-1185">Reference proteome</keyword>
<organism evidence="1 2">
    <name type="scientific">Chloracidobacterium sp. N</name>
    <dbReference type="NCBI Taxonomy" id="2821540"/>
    <lineage>
        <taxon>Bacteria</taxon>
        <taxon>Pseudomonadati</taxon>
        <taxon>Acidobacteriota</taxon>
        <taxon>Terriglobia</taxon>
        <taxon>Terriglobales</taxon>
        <taxon>Acidobacteriaceae</taxon>
        <taxon>Chloracidobacterium</taxon>
        <taxon>Chloracidobacterium aggregatum</taxon>
    </lineage>
</organism>
<sequence>MGSWLLLLPVGVASPVKAAAGVSHREPLQAFPLSSLPAAARGLVKGSFKQGFRWNDLDGENYLILTETGAFETPGRKARQDFDASQDAELYAYRFVNVNGRFSPVWQVTDFVRNCPLDLTAEFLPDATEVTDLDNDGFAEVWVMYKTACRGDVSPATLKLIMYEVNQKYAMRGATRIALPDVSVGGEKTPDARLRANRAFLRHAERKWKQFYVEFSQ</sequence>
<dbReference type="RefSeq" id="WP_211422667.1">
    <property type="nucleotide sequence ID" value="NZ_CP072642.1"/>
</dbReference>
<name>A0ABX8B1N0_9BACT</name>
<reference evidence="1 2" key="1">
    <citation type="submission" date="2021-03" db="EMBL/GenBank/DDBJ databases">
        <title>Genomic and phenotypic characterization of Chloracidobacterium isolates provides evidence for multiple species.</title>
        <authorList>
            <person name="Saini M.K."/>
            <person name="Costas A.M.G."/>
            <person name="Tank M."/>
            <person name="Bryant D.A."/>
        </authorList>
    </citation>
    <scope>NUCLEOTIDE SEQUENCE [LARGE SCALE GENOMIC DNA]</scope>
    <source>
        <strain evidence="1 2">N</strain>
    </source>
</reference>
<evidence type="ECO:0000313" key="2">
    <source>
        <dbReference type="Proteomes" id="UP000677668"/>
    </source>
</evidence>
<gene>
    <name evidence="1" type="ORF">J8C05_02665</name>
</gene>
<dbReference type="InterPro" id="IPR058148">
    <property type="entry name" value="M949_RS01915-like_dom"/>
</dbReference>
<dbReference type="NCBIfam" id="NF046077">
    <property type="entry name" value="LPS_M949_RS01915"/>
    <property type="match status" value="1"/>
</dbReference>